<evidence type="ECO:0000313" key="9">
    <source>
        <dbReference type="EMBL" id="SHI48215.1"/>
    </source>
</evidence>
<evidence type="ECO:0000256" key="5">
    <source>
        <dbReference type="ARBA" id="ARBA00022989"/>
    </source>
</evidence>
<dbReference type="EMBL" id="FQYW01000006">
    <property type="protein sequence ID" value="SHI48215.1"/>
    <property type="molecule type" value="Genomic_DNA"/>
</dbReference>
<dbReference type="AlphaFoldDB" id="A0A1M6BHN1"/>
<evidence type="ECO:0000256" key="3">
    <source>
        <dbReference type="ARBA" id="ARBA00022475"/>
    </source>
</evidence>
<evidence type="ECO:0000256" key="6">
    <source>
        <dbReference type="ARBA" id="ARBA00023136"/>
    </source>
</evidence>
<dbReference type="GO" id="GO:0005886">
    <property type="term" value="C:plasma membrane"/>
    <property type="evidence" value="ECO:0007669"/>
    <property type="project" value="UniProtKB-SubCell"/>
</dbReference>
<protein>
    <submittedName>
        <fullName evidence="9">Permease of the drug/metabolite transporter (DMT) superfamily</fullName>
    </submittedName>
</protein>
<dbReference type="InterPro" id="IPR037185">
    <property type="entry name" value="EmrE-like"/>
</dbReference>
<organism evidence="9 10">
    <name type="scientific">Anaerovibrio lipolyticus DSM 3074</name>
    <dbReference type="NCBI Taxonomy" id="1120997"/>
    <lineage>
        <taxon>Bacteria</taxon>
        <taxon>Bacillati</taxon>
        <taxon>Bacillota</taxon>
        <taxon>Negativicutes</taxon>
        <taxon>Selenomonadales</taxon>
        <taxon>Selenomonadaceae</taxon>
        <taxon>Anaerovibrio</taxon>
    </lineage>
</organism>
<dbReference type="Pfam" id="PF00892">
    <property type="entry name" value="EamA"/>
    <property type="match status" value="2"/>
</dbReference>
<feature type="transmembrane region" description="Helical" evidence="7">
    <location>
        <begin position="212"/>
        <end position="233"/>
    </location>
</feature>
<feature type="transmembrane region" description="Helical" evidence="7">
    <location>
        <begin position="126"/>
        <end position="144"/>
    </location>
</feature>
<dbReference type="OrthoDB" id="9804865at2"/>
<comment type="subcellular location">
    <subcellularLocation>
        <location evidence="1">Cell membrane</location>
        <topology evidence="1">Multi-pass membrane protein</topology>
    </subcellularLocation>
</comment>
<dbReference type="PANTHER" id="PTHR42920">
    <property type="entry name" value="OS03G0707200 PROTEIN-RELATED"/>
    <property type="match status" value="1"/>
</dbReference>
<feature type="domain" description="EamA" evidence="8">
    <location>
        <begin position="4"/>
        <end position="141"/>
    </location>
</feature>
<accession>A0A1M6BHN1</accession>
<evidence type="ECO:0000256" key="1">
    <source>
        <dbReference type="ARBA" id="ARBA00004651"/>
    </source>
</evidence>
<evidence type="ECO:0000256" key="4">
    <source>
        <dbReference type="ARBA" id="ARBA00022692"/>
    </source>
</evidence>
<evidence type="ECO:0000259" key="8">
    <source>
        <dbReference type="Pfam" id="PF00892"/>
    </source>
</evidence>
<dbReference type="RefSeq" id="WP_080325406.1">
    <property type="nucleotide sequence ID" value="NZ_FQYW01000006.1"/>
</dbReference>
<keyword evidence="6 7" id="KW-0472">Membrane</keyword>
<evidence type="ECO:0000256" key="2">
    <source>
        <dbReference type="ARBA" id="ARBA00007362"/>
    </source>
</evidence>
<keyword evidence="4 7" id="KW-0812">Transmembrane</keyword>
<dbReference type="PANTHER" id="PTHR42920:SF5">
    <property type="entry name" value="EAMA DOMAIN-CONTAINING PROTEIN"/>
    <property type="match status" value="1"/>
</dbReference>
<dbReference type="InterPro" id="IPR051258">
    <property type="entry name" value="Diverse_Substrate_Transporter"/>
</dbReference>
<evidence type="ECO:0000313" key="10">
    <source>
        <dbReference type="Proteomes" id="UP000191240"/>
    </source>
</evidence>
<gene>
    <name evidence="9" type="ORF">SAMN02745671_00735</name>
</gene>
<sequence>MKLRGSLCLLLAAFIWGITFVAQLVGMDNIGPFTYGFARYVVGVMAIFVIWYGFRGKRRDAKEHGEYYSGWKAGMGAGVIMFVASAFQQCALQYTTAGKTAFITCLYIIFVPIISVAIGKILKLENWIGALAALVGLYCLSIKGDFDLNYGDVLAFICSIFWSLHIMYIDRFADKKDNIDISASQLVVCAVLNGIAAFAMESVVWQHIVDAWFPIAFAGVMSSGIAFTLQIVGQKYAEPAHAAIIMSLESVFGAVGGWFVLNEQMSHIEVFGCMMMLMGMLITQGSVIIRNHSFKI</sequence>
<dbReference type="InterPro" id="IPR000620">
    <property type="entry name" value="EamA_dom"/>
</dbReference>
<feature type="transmembrane region" description="Helical" evidence="7">
    <location>
        <begin position="37"/>
        <end position="54"/>
    </location>
</feature>
<feature type="transmembrane region" description="Helical" evidence="7">
    <location>
        <begin position="100"/>
        <end position="119"/>
    </location>
</feature>
<name>A0A1M6BHN1_9FIRM</name>
<keyword evidence="3" id="KW-1003">Cell membrane</keyword>
<feature type="transmembrane region" description="Helical" evidence="7">
    <location>
        <begin position="181"/>
        <end position="200"/>
    </location>
</feature>
<keyword evidence="5 7" id="KW-1133">Transmembrane helix</keyword>
<reference evidence="9 10" key="1">
    <citation type="submission" date="2016-11" db="EMBL/GenBank/DDBJ databases">
        <authorList>
            <person name="Jaros S."/>
            <person name="Januszkiewicz K."/>
            <person name="Wedrychowicz H."/>
        </authorList>
    </citation>
    <scope>NUCLEOTIDE SEQUENCE [LARGE SCALE GENOMIC DNA]</scope>
    <source>
        <strain evidence="9 10">DSM 3074</strain>
    </source>
</reference>
<evidence type="ECO:0000256" key="7">
    <source>
        <dbReference type="SAM" id="Phobius"/>
    </source>
</evidence>
<dbReference type="Proteomes" id="UP000191240">
    <property type="component" value="Unassembled WGS sequence"/>
</dbReference>
<feature type="transmembrane region" description="Helical" evidence="7">
    <location>
        <begin position="240"/>
        <end position="261"/>
    </location>
</feature>
<feature type="transmembrane region" description="Helical" evidence="7">
    <location>
        <begin position="267"/>
        <end position="289"/>
    </location>
</feature>
<dbReference type="SUPFAM" id="SSF103481">
    <property type="entry name" value="Multidrug resistance efflux transporter EmrE"/>
    <property type="match status" value="1"/>
</dbReference>
<feature type="transmembrane region" description="Helical" evidence="7">
    <location>
        <begin position="150"/>
        <end position="169"/>
    </location>
</feature>
<feature type="domain" description="EamA" evidence="8">
    <location>
        <begin position="150"/>
        <end position="282"/>
    </location>
</feature>
<comment type="similarity">
    <text evidence="2">Belongs to the EamA transporter family.</text>
</comment>
<proteinExistence type="inferred from homology"/>